<dbReference type="EMBL" id="CAJNOU010001273">
    <property type="protein sequence ID" value="CAF1179486.1"/>
    <property type="molecule type" value="Genomic_DNA"/>
</dbReference>
<keyword evidence="1" id="KW-0472">Membrane</keyword>
<dbReference type="Proteomes" id="UP000663874">
    <property type="component" value="Unassembled WGS sequence"/>
</dbReference>
<evidence type="ECO:0000313" key="6">
    <source>
        <dbReference type="EMBL" id="CAF3791957.1"/>
    </source>
</evidence>
<evidence type="ECO:0000313" key="5">
    <source>
        <dbReference type="EMBL" id="CAF3631005.1"/>
    </source>
</evidence>
<gene>
    <name evidence="6" type="ORF">FNK824_LOCUS14494</name>
    <name evidence="5" type="ORF">OTI717_LOCUS8307</name>
    <name evidence="3" type="ORF">RFH988_LOCUS20852</name>
    <name evidence="4" type="ORF">SEV965_LOCUS19972</name>
</gene>
<protein>
    <submittedName>
        <fullName evidence="6">Uncharacterized protein</fullName>
    </submittedName>
</protein>
<reference evidence="6" key="1">
    <citation type="submission" date="2021-02" db="EMBL/GenBank/DDBJ databases">
        <authorList>
            <person name="Nowell W R."/>
        </authorList>
    </citation>
    <scope>NUCLEOTIDE SEQUENCE</scope>
</reference>
<evidence type="ECO:0000256" key="1">
    <source>
        <dbReference type="SAM" id="Phobius"/>
    </source>
</evidence>
<dbReference type="EMBL" id="CAJOAX010000661">
    <property type="protein sequence ID" value="CAF3631005.1"/>
    <property type="molecule type" value="Genomic_DNA"/>
</dbReference>
<feature type="signal peptide" evidence="2">
    <location>
        <begin position="1"/>
        <end position="18"/>
    </location>
</feature>
<organism evidence="6 7">
    <name type="scientific">Rotaria sordida</name>
    <dbReference type="NCBI Taxonomy" id="392033"/>
    <lineage>
        <taxon>Eukaryota</taxon>
        <taxon>Metazoa</taxon>
        <taxon>Spiralia</taxon>
        <taxon>Gnathifera</taxon>
        <taxon>Rotifera</taxon>
        <taxon>Eurotatoria</taxon>
        <taxon>Bdelloidea</taxon>
        <taxon>Philodinida</taxon>
        <taxon>Philodinidae</taxon>
        <taxon>Rotaria</taxon>
    </lineage>
</organism>
<evidence type="ECO:0000313" key="7">
    <source>
        <dbReference type="Proteomes" id="UP000663874"/>
    </source>
</evidence>
<dbReference type="Proteomes" id="UP000663889">
    <property type="component" value="Unassembled WGS sequence"/>
</dbReference>
<dbReference type="EMBL" id="CAJOBE010002007">
    <property type="protein sequence ID" value="CAF3791957.1"/>
    <property type="molecule type" value="Genomic_DNA"/>
</dbReference>
<evidence type="ECO:0000256" key="2">
    <source>
        <dbReference type="SAM" id="SignalP"/>
    </source>
</evidence>
<dbReference type="EMBL" id="CAJNOO010001299">
    <property type="protein sequence ID" value="CAF1130752.1"/>
    <property type="molecule type" value="Genomic_DNA"/>
</dbReference>
<feature type="chain" id="PRO_5036415307" evidence="2">
    <location>
        <begin position="19"/>
        <end position="261"/>
    </location>
</feature>
<dbReference type="Proteomes" id="UP000663823">
    <property type="component" value="Unassembled WGS sequence"/>
</dbReference>
<proteinExistence type="predicted"/>
<evidence type="ECO:0000313" key="3">
    <source>
        <dbReference type="EMBL" id="CAF1130752.1"/>
    </source>
</evidence>
<dbReference type="AlphaFoldDB" id="A0A819AZ11"/>
<feature type="transmembrane region" description="Helical" evidence="1">
    <location>
        <begin position="213"/>
        <end position="237"/>
    </location>
</feature>
<evidence type="ECO:0000313" key="4">
    <source>
        <dbReference type="EMBL" id="CAF1179486.1"/>
    </source>
</evidence>
<accession>A0A819AZ11</accession>
<name>A0A819AZ11_9BILA</name>
<keyword evidence="1" id="KW-1133">Transmembrane helix</keyword>
<keyword evidence="2" id="KW-0732">Signal</keyword>
<dbReference type="OrthoDB" id="10418832at2759"/>
<sequence>MSLIISFIVISILHQIYSIPKYIFSLRNDHHDRIRQLLHMNCSFPNEYSPLFICSNEIFYHVEFNIDISLAPFQSQLNKCAIIIKYNYISVFAERINQSVFLTSHDINHNNQKSIVFKQQSSLAIDNIDWNKSLMINIYNDIYKNNYCSFQLLPIGPKCSFILQIEPYNISCYLNMKLSKYDHLENKKKHNKYVYMINKSNITQSRNQFNQNFFALLITIFIFTIIPLILFIGNIMYIKQIQTNIPYYLKYYDIRSDTPNE</sequence>
<dbReference type="Proteomes" id="UP000663882">
    <property type="component" value="Unassembled WGS sequence"/>
</dbReference>
<comment type="caution">
    <text evidence="6">The sequence shown here is derived from an EMBL/GenBank/DDBJ whole genome shotgun (WGS) entry which is preliminary data.</text>
</comment>
<keyword evidence="1" id="KW-0812">Transmembrane</keyword>